<dbReference type="Proteomes" id="UP000193427">
    <property type="component" value="Chromosome"/>
</dbReference>
<sequence length="98" mass="10594">MPESLLLARSLKLLAEIALLAWLGQAALGALLGAGRDRNVVYGLFRAVTSPLRWVSGRWPTGWSPRVRTSLTVVLLLLLWIGALAWKVSLCLGAAACR</sequence>
<dbReference type="KEGG" id="rgu:A4W93_13075"/>
<gene>
    <name evidence="1" type="ORF">A4W93_13075</name>
</gene>
<organism evidence="1 2">
    <name type="scientific">Piscinibacter gummiphilus</name>
    <dbReference type="NCBI Taxonomy" id="946333"/>
    <lineage>
        <taxon>Bacteria</taxon>
        <taxon>Pseudomonadati</taxon>
        <taxon>Pseudomonadota</taxon>
        <taxon>Betaproteobacteria</taxon>
        <taxon>Burkholderiales</taxon>
        <taxon>Sphaerotilaceae</taxon>
        <taxon>Piscinibacter</taxon>
    </lineage>
</organism>
<protein>
    <submittedName>
        <fullName evidence="1">Uncharacterized protein</fullName>
    </submittedName>
</protein>
<dbReference type="RefSeq" id="WP_085751030.1">
    <property type="nucleotide sequence ID" value="NZ_BSPR01000007.1"/>
</dbReference>
<evidence type="ECO:0000313" key="2">
    <source>
        <dbReference type="Proteomes" id="UP000193427"/>
    </source>
</evidence>
<dbReference type="STRING" id="946333.A4W93_13075"/>
<dbReference type="EMBL" id="CP015118">
    <property type="protein sequence ID" value="ARN20751.1"/>
    <property type="molecule type" value="Genomic_DNA"/>
</dbReference>
<evidence type="ECO:0000313" key="1">
    <source>
        <dbReference type="EMBL" id="ARN20751.1"/>
    </source>
</evidence>
<keyword evidence="2" id="KW-1185">Reference proteome</keyword>
<dbReference type="AlphaFoldDB" id="A0A1W6L8U4"/>
<accession>A0A1W6L8U4</accession>
<proteinExistence type="predicted"/>
<name>A0A1W6L8U4_9BURK</name>
<reference evidence="1 2" key="1">
    <citation type="submission" date="2016-04" db="EMBL/GenBank/DDBJ databases">
        <title>Complete genome sequence of natural rubber-degrading, novel Gram-negative bacterium, Rhizobacter gummiphilus strain NS21.</title>
        <authorList>
            <person name="Tabata M."/>
            <person name="Kasai D."/>
            <person name="Fukuda M."/>
        </authorList>
    </citation>
    <scope>NUCLEOTIDE SEQUENCE [LARGE SCALE GENOMIC DNA]</scope>
    <source>
        <strain evidence="1 2">NS21</strain>
    </source>
</reference>